<dbReference type="PANTHER" id="PTHR35041">
    <property type="entry name" value="MEDIATOR OF RNA POLYMERASE II TRANSCRIPTION SUBUNIT 1"/>
    <property type="match status" value="1"/>
</dbReference>
<evidence type="ECO:0000313" key="4">
    <source>
        <dbReference type="Proteomes" id="UP001056012"/>
    </source>
</evidence>
<dbReference type="VEuPathDB" id="FungiDB:yc1106_00214"/>
<accession>A0A9Q9DNE0</accession>
<dbReference type="EMBL" id="CP089274">
    <property type="protein sequence ID" value="USP72940.1"/>
    <property type="molecule type" value="Genomic_DNA"/>
</dbReference>
<gene>
    <name evidence="3" type="ORF">yc1106_00214</name>
</gene>
<dbReference type="Proteomes" id="UP001056012">
    <property type="component" value="Chromosome 1"/>
</dbReference>
<organism evidence="3 4">
    <name type="scientific">Curvularia clavata</name>
    <dbReference type="NCBI Taxonomy" id="95742"/>
    <lineage>
        <taxon>Eukaryota</taxon>
        <taxon>Fungi</taxon>
        <taxon>Dikarya</taxon>
        <taxon>Ascomycota</taxon>
        <taxon>Pezizomycotina</taxon>
        <taxon>Dothideomycetes</taxon>
        <taxon>Pleosporomycetidae</taxon>
        <taxon>Pleosporales</taxon>
        <taxon>Pleosporineae</taxon>
        <taxon>Pleosporaceae</taxon>
        <taxon>Curvularia</taxon>
    </lineage>
</organism>
<protein>
    <submittedName>
        <fullName evidence="3">Uncharacterized protein</fullName>
    </submittedName>
</protein>
<keyword evidence="2" id="KW-1133">Transmembrane helix</keyword>
<dbReference type="AlphaFoldDB" id="A0A9Q9DNE0"/>
<feature type="transmembrane region" description="Helical" evidence="2">
    <location>
        <begin position="111"/>
        <end position="132"/>
    </location>
</feature>
<keyword evidence="4" id="KW-1185">Reference proteome</keyword>
<feature type="compositionally biased region" description="Basic and acidic residues" evidence="1">
    <location>
        <begin position="30"/>
        <end position="44"/>
    </location>
</feature>
<feature type="transmembrane region" description="Helical" evidence="2">
    <location>
        <begin position="537"/>
        <end position="559"/>
    </location>
</feature>
<reference evidence="3" key="1">
    <citation type="submission" date="2021-12" db="EMBL/GenBank/DDBJ databases">
        <title>Curvularia clavata genome.</title>
        <authorList>
            <person name="Cao Y."/>
        </authorList>
    </citation>
    <scope>NUCLEOTIDE SEQUENCE</scope>
    <source>
        <strain evidence="3">Yc1106</strain>
    </source>
</reference>
<keyword evidence="2" id="KW-0812">Transmembrane</keyword>
<feature type="transmembrane region" description="Helical" evidence="2">
    <location>
        <begin position="66"/>
        <end position="91"/>
    </location>
</feature>
<evidence type="ECO:0000256" key="1">
    <source>
        <dbReference type="SAM" id="MobiDB-lite"/>
    </source>
</evidence>
<feature type="transmembrane region" description="Helical" evidence="2">
    <location>
        <begin position="168"/>
        <end position="191"/>
    </location>
</feature>
<proteinExistence type="predicted"/>
<sequence length="638" mass="70406">MSPMDPPTRPVNSSRASLLDENGKPVKNIHVYELDPRTEERSKSAETGYNDNESARDTSKTCKWTIGWMTPFLIILAFVLALGVAIGHYIYCLKLDQQPVDSSIPQSWNSAISLAFARVFSVLLAASASQAFTQLLWRYFRNHHLSVSKIDALFSLNTGPLKLYRLDLLAHVPVLWTFGLFFALIPIATLFPPGALEVNLLAYPENRSISVPTLDIDYHGNGSAVAFFQNAMFTPGFDGEYRLPADRYKGLARKTLLQGAFLTRPSPCGLDCSYNLTFAAPSLQCADVTTMPNLNDSTFPIAYTSPFKDLEDFDPTHYNYMGAPIKSNNTFLSGQSADDSFVFVVSYRAPDDDSFKYFSCVMMDATYNSQVTYKNGTQSIDVHLTNEKPLNASSLDVSSLFYDLMVSDPGTAPITYPTPLLKKTEEQILSAMHGTQIRSIGDAMLYCLSGYIVEYGLEAQGVGNTMIQETPLAVPIRNESIYRYIDLRLKLSPTVFEELMRNTTLSIFNDATSTAKTEVAIINYKNAYVFKDPTRLIVSYATTLGVCLVFIILGLFALWRNGVAADSGIFLQVLCAVANGNSDLTKLAKEACLGGSKNHTKELLDLKVRFGEVKDGESLAAFGTVNEVTKLKRGGTYG</sequence>
<keyword evidence="2" id="KW-0472">Membrane</keyword>
<evidence type="ECO:0000313" key="3">
    <source>
        <dbReference type="EMBL" id="USP72940.1"/>
    </source>
</evidence>
<evidence type="ECO:0000256" key="2">
    <source>
        <dbReference type="SAM" id="Phobius"/>
    </source>
</evidence>
<dbReference type="PANTHER" id="PTHR35041:SF6">
    <property type="entry name" value="FORMYLMETHIONINE DEFORMYLASE-LIKE PROTEIN-RELATED"/>
    <property type="match status" value="1"/>
</dbReference>
<feature type="region of interest" description="Disordered" evidence="1">
    <location>
        <begin position="1"/>
        <end position="56"/>
    </location>
</feature>
<name>A0A9Q9DNE0_CURCL</name>
<dbReference type="OrthoDB" id="5322539at2759"/>